<keyword evidence="3" id="KW-1185">Reference proteome</keyword>
<reference evidence="2 3" key="1">
    <citation type="submission" date="2023-08" db="EMBL/GenBank/DDBJ databases">
        <title>The draft genome sequence of Paracraurococcus sp. LOR1-02.</title>
        <authorList>
            <person name="Kingkaew E."/>
            <person name="Tanasupawat S."/>
        </authorList>
    </citation>
    <scope>NUCLEOTIDE SEQUENCE [LARGE SCALE GENOMIC DNA]</scope>
    <source>
        <strain evidence="2 3">LOR1-02</strain>
    </source>
</reference>
<organism evidence="2 3">
    <name type="scientific">Paracraurococcus lichenis</name>
    <dbReference type="NCBI Taxonomy" id="3064888"/>
    <lineage>
        <taxon>Bacteria</taxon>
        <taxon>Pseudomonadati</taxon>
        <taxon>Pseudomonadota</taxon>
        <taxon>Alphaproteobacteria</taxon>
        <taxon>Acetobacterales</taxon>
        <taxon>Roseomonadaceae</taxon>
        <taxon>Paracraurococcus</taxon>
    </lineage>
</organism>
<dbReference type="InterPro" id="IPR011008">
    <property type="entry name" value="Dimeric_a/b-barrel"/>
</dbReference>
<dbReference type="Proteomes" id="UP001243009">
    <property type="component" value="Unassembled WGS sequence"/>
</dbReference>
<name>A0ABT9E977_9PROT</name>
<dbReference type="EMBL" id="JAUTWS010000057">
    <property type="protein sequence ID" value="MDO9712757.1"/>
    <property type="molecule type" value="Genomic_DNA"/>
</dbReference>
<accession>A0ABT9E977</accession>
<protein>
    <submittedName>
        <fullName evidence="2">DUF3291 domain-containing protein</fullName>
    </submittedName>
</protein>
<evidence type="ECO:0000313" key="2">
    <source>
        <dbReference type="EMBL" id="MDO9712757.1"/>
    </source>
</evidence>
<dbReference type="RefSeq" id="WP_305107612.1">
    <property type="nucleotide sequence ID" value="NZ_JAUTWS010000057.1"/>
</dbReference>
<proteinExistence type="predicted"/>
<dbReference type="Pfam" id="PF11695">
    <property type="entry name" value="DUF3291"/>
    <property type="match status" value="1"/>
</dbReference>
<evidence type="ECO:0000313" key="3">
    <source>
        <dbReference type="Proteomes" id="UP001243009"/>
    </source>
</evidence>
<dbReference type="InterPro" id="IPR021708">
    <property type="entry name" value="DUF3291"/>
</dbReference>
<feature type="domain" description="DUF3291" evidence="1">
    <location>
        <begin position="4"/>
        <end position="160"/>
    </location>
</feature>
<comment type="caution">
    <text evidence="2">The sequence shown here is derived from an EMBL/GenBank/DDBJ whole genome shotgun (WGS) entry which is preliminary data.</text>
</comment>
<gene>
    <name evidence="2" type="ORF">Q7A36_30770</name>
</gene>
<evidence type="ECO:0000259" key="1">
    <source>
        <dbReference type="Pfam" id="PF11695"/>
    </source>
</evidence>
<sequence length="164" mass="18315">MPRLALYTFAVGKGVWGSDMLSGFAAALPSVFAEAGRSDGFIATAQSAKPDPARPAFGQVYGRWCLFAVLRFYDGGIVPGEVTQASTLSLWRDIEAARRFAYSGLHKAALAKRGEWFRRPEWPAYVLWWVDDDETPTWENACRRLERLNDLGPTSAAFRSRRGH</sequence>
<dbReference type="SUPFAM" id="SSF54909">
    <property type="entry name" value="Dimeric alpha+beta barrel"/>
    <property type="match status" value="1"/>
</dbReference>